<evidence type="ECO:0000256" key="14">
    <source>
        <dbReference type="SAM" id="Phobius"/>
    </source>
</evidence>
<proteinExistence type="inferred from homology"/>
<dbReference type="InterPro" id="IPR043130">
    <property type="entry name" value="CDP-OH_PTrfase_TM_dom"/>
</dbReference>
<evidence type="ECO:0000256" key="9">
    <source>
        <dbReference type="ARBA" id="ARBA00023098"/>
    </source>
</evidence>
<keyword evidence="11" id="KW-0594">Phospholipid biosynthesis</keyword>
<feature type="transmembrane region" description="Helical" evidence="14">
    <location>
        <begin position="186"/>
        <end position="203"/>
    </location>
</feature>
<dbReference type="PANTHER" id="PTHR14269">
    <property type="entry name" value="CDP-DIACYLGLYCEROL--GLYCEROL-3-PHOSPHATE 3-PHOSPHATIDYLTRANSFERASE-RELATED"/>
    <property type="match status" value="1"/>
</dbReference>
<evidence type="ECO:0000256" key="3">
    <source>
        <dbReference type="ARBA" id="ARBA00010441"/>
    </source>
</evidence>
<evidence type="ECO:0000256" key="8">
    <source>
        <dbReference type="ARBA" id="ARBA00022989"/>
    </source>
</evidence>
<dbReference type="EMBL" id="JBBNAE010000011">
    <property type="protein sequence ID" value="KAK9084851.1"/>
    <property type="molecule type" value="Genomic_DNA"/>
</dbReference>
<evidence type="ECO:0000313" key="16">
    <source>
        <dbReference type="Proteomes" id="UP001417504"/>
    </source>
</evidence>
<evidence type="ECO:0000256" key="13">
    <source>
        <dbReference type="RuleBase" id="RU003750"/>
    </source>
</evidence>
<keyword evidence="9" id="KW-0443">Lipid metabolism</keyword>
<keyword evidence="8 14" id="KW-1133">Transmembrane helix</keyword>
<dbReference type="FunFam" id="1.20.120.1760:FF:000020">
    <property type="entry name" value="cardiolipin synthase (CMP-forming), mitochondrial"/>
    <property type="match status" value="1"/>
</dbReference>
<evidence type="ECO:0000256" key="11">
    <source>
        <dbReference type="ARBA" id="ARBA00023209"/>
    </source>
</evidence>
<evidence type="ECO:0000256" key="2">
    <source>
        <dbReference type="ARBA" id="ARBA00004141"/>
    </source>
</evidence>
<dbReference type="GO" id="GO:0043337">
    <property type="term" value="F:cardiolipin synthase (CMP-forming)"/>
    <property type="evidence" value="ECO:0007669"/>
    <property type="project" value="TreeGrafter"/>
</dbReference>
<evidence type="ECO:0000256" key="5">
    <source>
        <dbReference type="ARBA" id="ARBA00022679"/>
    </source>
</evidence>
<evidence type="ECO:0000256" key="1">
    <source>
        <dbReference type="ARBA" id="ARBA00001936"/>
    </source>
</evidence>
<gene>
    <name evidence="15" type="ORF">Sjap_025262</name>
</gene>
<evidence type="ECO:0000256" key="6">
    <source>
        <dbReference type="ARBA" id="ARBA00022692"/>
    </source>
</evidence>
<protein>
    <submittedName>
        <fullName evidence="15">Uncharacterized protein</fullName>
    </submittedName>
</protein>
<feature type="transmembrane region" description="Helical" evidence="14">
    <location>
        <begin position="315"/>
        <end position="336"/>
    </location>
</feature>
<dbReference type="GO" id="GO:0016020">
    <property type="term" value="C:membrane"/>
    <property type="evidence" value="ECO:0007669"/>
    <property type="project" value="UniProtKB-SubCell"/>
</dbReference>
<keyword evidence="10 14" id="KW-0472">Membrane</keyword>
<evidence type="ECO:0000256" key="7">
    <source>
        <dbReference type="ARBA" id="ARBA00022946"/>
    </source>
</evidence>
<evidence type="ECO:0000256" key="10">
    <source>
        <dbReference type="ARBA" id="ARBA00023136"/>
    </source>
</evidence>
<reference evidence="15 16" key="1">
    <citation type="submission" date="2024-01" db="EMBL/GenBank/DDBJ databases">
        <title>Genome assemblies of Stephania.</title>
        <authorList>
            <person name="Yang L."/>
        </authorList>
    </citation>
    <scope>NUCLEOTIDE SEQUENCE [LARGE SCALE GENOMIC DNA]</scope>
    <source>
        <strain evidence="15">QJT</strain>
        <tissue evidence="15">Leaf</tissue>
    </source>
</reference>
<keyword evidence="12" id="KW-1208">Phospholipid metabolism</keyword>
<dbReference type="GO" id="GO:0032049">
    <property type="term" value="P:cardiolipin biosynthetic process"/>
    <property type="evidence" value="ECO:0007669"/>
    <property type="project" value="TreeGrafter"/>
</dbReference>
<dbReference type="InterPro" id="IPR048254">
    <property type="entry name" value="CDP_ALCOHOL_P_TRANSF_CS"/>
</dbReference>
<comment type="subcellular location">
    <subcellularLocation>
        <location evidence="2">Membrane</location>
        <topology evidence="2">Multi-pass membrane protein</topology>
    </subcellularLocation>
</comment>
<dbReference type="Proteomes" id="UP001417504">
    <property type="component" value="Unassembled WGS sequence"/>
</dbReference>
<organism evidence="15 16">
    <name type="scientific">Stephania japonica</name>
    <dbReference type="NCBI Taxonomy" id="461633"/>
    <lineage>
        <taxon>Eukaryota</taxon>
        <taxon>Viridiplantae</taxon>
        <taxon>Streptophyta</taxon>
        <taxon>Embryophyta</taxon>
        <taxon>Tracheophyta</taxon>
        <taxon>Spermatophyta</taxon>
        <taxon>Magnoliopsida</taxon>
        <taxon>Ranunculales</taxon>
        <taxon>Menispermaceae</taxon>
        <taxon>Menispermoideae</taxon>
        <taxon>Cissampelideae</taxon>
        <taxon>Stephania</taxon>
    </lineage>
</organism>
<dbReference type="PANTHER" id="PTHR14269:SF60">
    <property type="entry name" value="CARDIOLIPIN SYNTHASE (CMP-FORMING)"/>
    <property type="match status" value="1"/>
</dbReference>
<dbReference type="Gene3D" id="1.20.120.1760">
    <property type="match status" value="1"/>
</dbReference>
<dbReference type="AlphaFoldDB" id="A0AAP0E1I4"/>
<comment type="similarity">
    <text evidence="3 13">Belongs to the CDP-alcohol phosphatidyltransferase class-I family.</text>
</comment>
<evidence type="ECO:0000256" key="12">
    <source>
        <dbReference type="ARBA" id="ARBA00023264"/>
    </source>
</evidence>
<keyword evidence="6 14" id="KW-0812">Transmembrane</keyword>
<name>A0AAP0E1I4_9MAGN</name>
<dbReference type="PROSITE" id="PS00379">
    <property type="entry name" value="CDP_ALCOHOL_P_TRANSF"/>
    <property type="match status" value="1"/>
</dbReference>
<keyword evidence="7" id="KW-0809">Transit peptide</keyword>
<accession>A0AAP0E1I4</accession>
<keyword evidence="4" id="KW-0444">Lipid biosynthesis</keyword>
<keyword evidence="16" id="KW-1185">Reference proteome</keyword>
<comment type="caution">
    <text evidence="15">The sequence shown here is derived from an EMBL/GenBank/DDBJ whole genome shotgun (WGS) entry which is preliminary data.</text>
</comment>
<dbReference type="Pfam" id="PF01066">
    <property type="entry name" value="CDP-OH_P_transf"/>
    <property type="match status" value="1"/>
</dbReference>
<evidence type="ECO:0000256" key="4">
    <source>
        <dbReference type="ARBA" id="ARBA00022516"/>
    </source>
</evidence>
<dbReference type="GO" id="GO:0005739">
    <property type="term" value="C:mitochondrion"/>
    <property type="evidence" value="ECO:0007669"/>
    <property type="project" value="TreeGrafter"/>
</dbReference>
<keyword evidence="5 13" id="KW-0808">Transferase</keyword>
<comment type="cofactor">
    <cofactor evidence="1">
        <name>Mn(2+)</name>
        <dbReference type="ChEBI" id="CHEBI:29035"/>
    </cofactor>
</comment>
<evidence type="ECO:0000313" key="15">
    <source>
        <dbReference type="EMBL" id="KAK9084851.1"/>
    </source>
</evidence>
<dbReference type="InterPro" id="IPR000462">
    <property type="entry name" value="CDP-OH_P_trans"/>
</dbReference>
<dbReference type="InterPro" id="IPR050324">
    <property type="entry name" value="CDP-alcohol_PTase-I"/>
</dbReference>
<sequence length="410" mass="45638">MSIRHLGMREFWKTLIQWTHLENETSITLSLRIDPKLARNPKSRSFLTFCASSTPFPSPFPPLSPSPIFASPISPFQSHFRVLSPFPKSAPITGPLLLLSPPWQLSQSATPLYLHGELVLRKAESLSSGFLQKGLRFGAAKSAKMVDEKKLVKVDVDERFLNLPNLISLGRLVSGPVIGWMIVNEWYLASFMALAVSGATDWLDGYMARKMGINSVVGSYLDPLADKVLIGSVAVAMVEQDLLPSWLVGLVLFRDVGLISGAVLKRASSLNWQWKSWSEFVNLNETQPQKVEPLFIRKQGCIFGVMVLVASYTRLICAVFIQLYLIACLLLGPALITTSTSSELTELDRLTQAKLTTSLATWPISSFHEHCTRRGDNHAGIKFTYNLPSGHSHSIRPFIYKPNSMPKYCM</sequence>